<dbReference type="Proteomes" id="UP000015241">
    <property type="component" value="Unassembled WGS sequence"/>
</dbReference>
<reference evidence="1 2" key="1">
    <citation type="journal article" date="2012" name="Science">
        <title>The Paleozoic origin of enzymatic lignin decomposition reconstructed from 31 fungal genomes.</title>
        <authorList>
            <person name="Floudas D."/>
            <person name="Binder M."/>
            <person name="Riley R."/>
            <person name="Barry K."/>
            <person name="Blanchette R.A."/>
            <person name="Henrissat B."/>
            <person name="Martinez A.T."/>
            <person name="Otillar R."/>
            <person name="Spatafora J.W."/>
            <person name="Yadav J.S."/>
            <person name="Aerts A."/>
            <person name="Benoit I."/>
            <person name="Boyd A."/>
            <person name="Carlson A."/>
            <person name="Copeland A."/>
            <person name="Coutinho P.M."/>
            <person name="de Vries R.P."/>
            <person name="Ferreira P."/>
            <person name="Findley K."/>
            <person name="Foster B."/>
            <person name="Gaskell J."/>
            <person name="Glotzer D."/>
            <person name="Gorecki P."/>
            <person name="Heitman J."/>
            <person name="Hesse C."/>
            <person name="Hori C."/>
            <person name="Igarashi K."/>
            <person name="Jurgens J.A."/>
            <person name="Kallen N."/>
            <person name="Kersten P."/>
            <person name="Kohler A."/>
            <person name="Kuees U."/>
            <person name="Kumar T.K.A."/>
            <person name="Kuo A."/>
            <person name="LaButti K."/>
            <person name="Larrondo L.F."/>
            <person name="Lindquist E."/>
            <person name="Ling A."/>
            <person name="Lombard V."/>
            <person name="Lucas S."/>
            <person name="Lundell T."/>
            <person name="Martin R."/>
            <person name="McLaughlin D.J."/>
            <person name="Morgenstern I."/>
            <person name="Morin E."/>
            <person name="Murat C."/>
            <person name="Nagy L.G."/>
            <person name="Nolan M."/>
            <person name="Ohm R.A."/>
            <person name="Patyshakuliyeva A."/>
            <person name="Rokas A."/>
            <person name="Ruiz-Duenas F.J."/>
            <person name="Sabat G."/>
            <person name="Salamov A."/>
            <person name="Samejima M."/>
            <person name="Schmutz J."/>
            <person name="Slot J.C."/>
            <person name="St John F."/>
            <person name="Stenlid J."/>
            <person name="Sun H."/>
            <person name="Sun S."/>
            <person name="Syed K."/>
            <person name="Tsang A."/>
            <person name="Wiebenga A."/>
            <person name="Young D."/>
            <person name="Pisabarro A."/>
            <person name="Eastwood D.C."/>
            <person name="Martin F."/>
            <person name="Cullen D."/>
            <person name="Grigoriev I.V."/>
            <person name="Hibbett D.S."/>
        </authorList>
    </citation>
    <scope>NUCLEOTIDE SEQUENCE</scope>
    <source>
        <strain evidence="2">FP-58527</strain>
    </source>
</reference>
<dbReference type="InParanoid" id="S8E787"/>
<accession>S8E787</accession>
<dbReference type="AlphaFoldDB" id="S8E787"/>
<name>S8E787_FOMSC</name>
<keyword evidence="2" id="KW-1185">Reference proteome</keyword>
<evidence type="ECO:0000313" key="2">
    <source>
        <dbReference type="Proteomes" id="UP000015241"/>
    </source>
</evidence>
<dbReference type="EMBL" id="KE504148">
    <property type="protein sequence ID" value="EPT00538.1"/>
    <property type="molecule type" value="Genomic_DNA"/>
</dbReference>
<gene>
    <name evidence="1" type="ORF">FOMPIDRAFT_1041696</name>
</gene>
<protein>
    <submittedName>
        <fullName evidence="1">Uncharacterized protein</fullName>
    </submittedName>
</protein>
<dbReference type="Gene3D" id="1.20.1280.50">
    <property type="match status" value="1"/>
</dbReference>
<dbReference type="STRING" id="743788.S8E787"/>
<dbReference type="SUPFAM" id="SSF52047">
    <property type="entry name" value="RNI-like"/>
    <property type="match status" value="1"/>
</dbReference>
<evidence type="ECO:0000313" key="1">
    <source>
        <dbReference type="EMBL" id="EPT00538.1"/>
    </source>
</evidence>
<organism evidence="1 2">
    <name type="scientific">Fomitopsis schrenkii</name>
    <name type="common">Brown rot fungus</name>
    <dbReference type="NCBI Taxonomy" id="2126942"/>
    <lineage>
        <taxon>Eukaryota</taxon>
        <taxon>Fungi</taxon>
        <taxon>Dikarya</taxon>
        <taxon>Basidiomycota</taxon>
        <taxon>Agaricomycotina</taxon>
        <taxon>Agaricomycetes</taxon>
        <taxon>Polyporales</taxon>
        <taxon>Fomitopsis</taxon>
    </lineage>
</organism>
<sequence length="581" mass="65161">MPTDPEVPHSAHSACTAASVITLPSLPARASQQHQQLWSDMLVHAKTIRDLKSRWNALAMISRLPDEVLASAFLELNLFFRNDQLQWRSIDRYRWITVCQVCSHWRTVALNTPRLWSDITVTRSLNWMREMLARSHKAPLRVRIALTSLVDGMGEPARLVLRELGRMEDLVIGVSADALEILHALDAPAPLLRSLNIEGVRQRTSRQPGGERQIPPPQVLARPTTAQLEQLDLLHCKFPWNLPVPFTSLTHLKVVGTGADRPSIAHVIMTLASFKLLEFLDLEGMLPTLPEDAVALPKPPIIVTFSRLKRLRFVGETMNCANLLNRLFLPSSASIILECTSKRGVAELAACLRARTPAMDQPRMLMLEEDFSGSTFYVRASPRDGPVRAGDPSSLVVTFKHSPDGPAPSSLSRHAIPFCLHLALENVDCVCTAGLVPPSFDEEQTKEWAALFIRMCNLTELSLSGLATYRLPDALVAKRWDGVEGLCLPTLRCVTVEDVTFGLPETFKQGLPGQFTKQLVHTLDERAREAPRLECLRIKRSKYIDLPDVRMLEKVVGKVEWDGIVDAEPDREEYEYDLNYY</sequence>
<proteinExistence type="predicted"/>
<dbReference type="HOGENOM" id="CLU_024199_2_2_1"/>
<dbReference type="OrthoDB" id="3181669at2759"/>